<name>A0A749C0C1_SALER</name>
<dbReference type="AlphaFoldDB" id="A0A749C0C1"/>
<organism evidence="1">
    <name type="scientific">Salmonella enterica</name>
    <name type="common">Salmonella choleraesuis</name>
    <dbReference type="NCBI Taxonomy" id="28901"/>
    <lineage>
        <taxon>Bacteria</taxon>
        <taxon>Pseudomonadati</taxon>
        <taxon>Pseudomonadota</taxon>
        <taxon>Gammaproteobacteria</taxon>
        <taxon>Enterobacterales</taxon>
        <taxon>Enterobacteriaceae</taxon>
        <taxon>Salmonella</taxon>
    </lineage>
</organism>
<gene>
    <name evidence="1" type="ORF">G8C29_004737</name>
</gene>
<proteinExistence type="predicted"/>
<evidence type="ECO:0000313" key="1">
    <source>
        <dbReference type="EMBL" id="HAF5507063.1"/>
    </source>
</evidence>
<protein>
    <submittedName>
        <fullName evidence="1">Uncharacterized protein</fullName>
    </submittedName>
</protein>
<accession>A0A749C0C1</accession>
<sequence>MIISNPGFGVIGAGAASSGTPSPATPKFYRPAEERGIWQRSYDGTERTSKWTFSGNLTRSSYDVVFSGPDAWEVRYPLSDPANPLRYGFSTRFSVSLNDDSDTALEGKDLAEVRLVISDDMVPPDYQVPPATPDKPHLVLGWVARYQDNKLLILPLDSAETPSDRFATLSVSPRNTQFHFGLSLNPGSPWQYFMYESNRNGVPLRLTRTSVSTPVNTLCIRSMTPAKETHFSYLEVVAPHEVFSHRLTPEDDGATFYFPWGYDSNSGMILPDTELPPGFSVTSLAETFVSPSILLENNNITFITVRGESISGNKTGSGKQWITHVGNKIWNIR</sequence>
<comment type="caution">
    <text evidence="1">The sequence shown here is derived from an EMBL/GenBank/DDBJ whole genome shotgun (WGS) entry which is preliminary data.</text>
</comment>
<dbReference type="EMBL" id="DAAVNH010000018">
    <property type="protein sequence ID" value="HAF5507063.1"/>
    <property type="molecule type" value="Genomic_DNA"/>
</dbReference>
<reference evidence="1" key="1">
    <citation type="journal article" date="2018" name="Genome Biol.">
        <title>SKESA: strategic k-mer extension for scrupulous assemblies.</title>
        <authorList>
            <person name="Souvorov A."/>
            <person name="Agarwala R."/>
            <person name="Lipman D.J."/>
        </authorList>
    </citation>
    <scope>NUCLEOTIDE SEQUENCE</scope>
    <source>
        <strain evidence="1">MA.GW_S01999-08</strain>
    </source>
</reference>
<reference evidence="1" key="2">
    <citation type="submission" date="2020-02" db="EMBL/GenBank/DDBJ databases">
        <authorList>
            <consortium name="NCBI Pathogen Detection Project"/>
        </authorList>
    </citation>
    <scope>NUCLEOTIDE SEQUENCE</scope>
    <source>
        <strain evidence="1">MA.GW_S01999-08</strain>
    </source>
</reference>